<protein>
    <submittedName>
        <fullName evidence="2">DoxX family membrane protein</fullName>
    </submittedName>
</protein>
<evidence type="ECO:0000256" key="1">
    <source>
        <dbReference type="SAM" id="Phobius"/>
    </source>
</evidence>
<keyword evidence="1" id="KW-0472">Membrane</keyword>
<dbReference type="EMBL" id="JAAABJ010000651">
    <property type="protein sequence ID" value="NAW52214.1"/>
    <property type="molecule type" value="Genomic_DNA"/>
</dbReference>
<comment type="caution">
    <text evidence="2">The sequence shown here is derived from an EMBL/GenBank/DDBJ whole genome shotgun (WGS) entry which is preliminary data.</text>
</comment>
<evidence type="ECO:0000313" key="2">
    <source>
        <dbReference type="EMBL" id="NAW52214.1"/>
    </source>
</evidence>
<proteinExistence type="predicted"/>
<keyword evidence="3" id="KW-1185">Reference proteome</keyword>
<dbReference type="RefSeq" id="WP_166520463.1">
    <property type="nucleotide sequence ID" value="NZ_JAAABJ010000651.1"/>
</dbReference>
<evidence type="ECO:0000313" key="3">
    <source>
        <dbReference type="Proteomes" id="UP000553459"/>
    </source>
</evidence>
<accession>A0A845PWJ1</accession>
<feature type="transmembrane region" description="Helical" evidence="1">
    <location>
        <begin position="72"/>
        <end position="90"/>
    </location>
</feature>
<keyword evidence="1" id="KW-1133">Transmembrane helix</keyword>
<dbReference type="Proteomes" id="UP000553459">
    <property type="component" value="Unassembled WGS sequence"/>
</dbReference>
<reference evidence="2 3" key="1">
    <citation type="submission" date="2019-11" db="EMBL/GenBank/DDBJ databases">
        <title>Characterization of Elizabethkingia argenteiflava sp. nov., isolated from inner surface of Soybean Pods.</title>
        <authorList>
            <person name="Mo S."/>
        </authorList>
    </citation>
    <scope>NUCLEOTIDE SEQUENCE [LARGE SCALE GENOMIC DNA]</scope>
    <source>
        <strain evidence="2 3">YB22</strain>
    </source>
</reference>
<dbReference type="AlphaFoldDB" id="A0A845PWJ1"/>
<feature type="transmembrane region" description="Helical" evidence="1">
    <location>
        <begin position="96"/>
        <end position="115"/>
    </location>
</feature>
<keyword evidence="1" id="KW-0812">Transmembrane</keyword>
<gene>
    <name evidence="2" type="ORF">GNY06_12790</name>
</gene>
<dbReference type="GO" id="GO:0016020">
    <property type="term" value="C:membrane"/>
    <property type="evidence" value="ECO:0007669"/>
    <property type="project" value="UniProtKB-SubCell"/>
</dbReference>
<sequence length="122" mass="13526">MRVIKFIIFLLFGLILINAGLDKFLNYMPAPKPSPYQQKAFTSLSSITGLMYIVAVVEVLGGMLIIPPKTRAIGAIMIFPIMIGILLYNLNDPLGLIITGVLSLLNLWAILDNIYKYKKLIG</sequence>
<name>A0A845PWJ1_9FLAO</name>
<feature type="transmembrane region" description="Helical" evidence="1">
    <location>
        <begin position="45"/>
        <end position="65"/>
    </location>
</feature>
<organism evidence="2 3">
    <name type="scientific">Elizabethkingia argenteiflava</name>
    <dbReference type="NCBI Taxonomy" id="2681556"/>
    <lineage>
        <taxon>Bacteria</taxon>
        <taxon>Pseudomonadati</taxon>
        <taxon>Bacteroidota</taxon>
        <taxon>Flavobacteriia</taxon>
        <taxon>Flavobacteriales</taxon>
        <taxon>Weeksellaceae</taxon>
        <taxon>Elizabethkingia</taxon>
    </lineage>
</organism>